<dbReference type="InterPro" id="IPR047552">
    <property type="entry name" value="Rcat_RBR_RNF217"/>
</dbReference>
<dbReference type="Pfam" id="PF22191">
    <property type="entry name" value="IBR_1"/>
    <property type="match status" value="1"/>
</dbReference>
<dbReference type="Proteomes" id="UP001217089">
    <property type="component" value="Unassembled WGS sequence"/>
</dbReference>
<keyword evidence="5" id="KW-0677">Repeat</keyword>
<dbReference type="InterPro" id="IPR031127">
    <property type="entry name" value="E3_UB_ligase_RBR"/>
</dbReference>
<dbReference type="InterPro" id="IPR002867">
    <property type="entry name" value="IBR_dom"/>
</dbReference>
<dbReference type="Gene3D" id="1.20.120.1750">
    <property type="match status" value="1"/>
</dbReference>
<keyword evidence="7" id="KW-0833">Ubl conjugation pathway</keyword>
<evidence type="ECO:0000313" key="12">
    <source>
        <dbReference type="Proteomes" id="UP001217089"/>
    </source>
</evidence>
<feature type="compositionally biased region" description="Polar residues" evidence="9">
    <location>
        <begin position="386"/>
        <end position="396"/>
    </location>
</feature>
<evidence type="ECO:0000256" key="2">
    <source>
        <dbReference type="ARBA" id="ARBA00012251"/>
    </source>
</evidence>
<feature type="compositionally biased region" description="Basic and acidic residues" evidence="9">
    <location>
        <begin position="397"/>
        <end position="408"/>
    </location>
</feature>
<evidence type="ECO:0000259" key="10">
    <source>
        <dbReference type="PROSITE" id="PS51873"/>
    </source>
</evidence>
<evidence type="ECO:0000256" key="4">
    <source>
        <dbReference type="ARBA" id="ARBA00022723"/>
    </source>
</evidence>
<dbReference type="InterPro" id="IPR047551">
    <property type="entry name" value="BRcat_RBR_RNF217"/>
</dbReference>
<evidence type="ECO:0000256" key="5">
    <source>
        <dbReference type="ARBA" id="ARBA00022737"/>
    </source>
</evidence>
<keyword evidence="8" id="KW-0862">Zinc</keyword>
<dbReference type="PANTHER" id="PTHR11685">
    <property type="entry name" value="RBR FAMILY RING FINGER AND IBR DOMAIN-CONTAINING"/>
    <property type="match status" value="1"/>
</dbReference>
<comment type="catalytic activity">
    <reaction evidence="1">
        <text>[E2 ubiquitin-conjugating enzyme]-S-ubiquitinyl-L-cysteine + [acceptor protein]-L-lysine = [E2 ubiquitin-conjugating enzyme]-L-cysteine + [acceptor protein]-N(6)-ubiquitinyl-L-lysine.</text>
        <dbReference type="EC" id="2.3.2.31"/>
    </reaction>
</comment>
<accession>A0ABQ9FXH0</accession>
<evidence type="ECO:0000256" key="7">
    <source>
        <dbReference type="ARBA" id="ARBA00022786"/>
    </source>
</evidence>
<organism evidence="11 12">
    <name type="scientific">Tegillarca granosa</name>
    <name type="common">Malaysian cockle</name>
    <name type="synonym">Anadara granosa</name>
    <dbReference type="NCBI Taxonomy" id="220873"/>
    <lineage>
        <taxon>Eukaryota</taxon>
        <taxon>Metazoa</taxon>
        <taxon>Spiralia</taxon>
        <taxon>Lophotrochozoa</taxon>
        <taxon>Mollusca</taxon>
        <taxon>Bivalvia</taxon>
        <taxon>Autobranchia</taxon>
        <taxon>Pteriomorphia</taxon>
        <taxon>Arcoida</taxon>
        <taxon>Arcoidea</taxon>
        <taxon>Arcidae</taxon>
        <taxon>Tegillarca</taxon>
    </lineage>
</organism>
<feature type="region of interest" description="Disordered" evidence="9">
    <location>
        <begin position="297"/>
        <end position="332"/>
    </location>
</feature>
<feature type="compositionally biased region" description="Basic and acidic residues" evidence="9">
    <location>
        <begin position="415"/>
        <end position="433"/>
    </location>
</feature>
<evidence type="ECO:0000313" key="11">
    <source>
        <dbReference type="EMBL" id="KAJ8321935.1"/>
    </source>
</evidence>
<comment type="caution">
    <text evidence="11">The sequence shown here is derived from an EMBL/GenBank/DDBJ whole genome shotgun (WGS) entry which is preliminary data.</text>
</comment>
<dbReference type="EMBL" id="JARBDR010000018">
    <property type="protein sequence ID" value="KAJ8321935.1"/>
    <property type="molecule type" value="Genomic_DNA"/>
</dbReference>
<dbReference type="CDD" id="cd20342">
    <property type="entry name" value="BRcat_RBR_RNF217"/>
    <property type="match status" value="1"/>
</dbReference>
<dbReference type="SUPFAM" id="SSF57850">
    <property type="entry name" value="RING/U-box"/>
    <property type="match status" value="2"/>
</dbReference>
<evidence type="ECO:0000256" key="8">
    <source>
        <dbReference type="ARBA" id="ARBA00022833"/>
    </source>
</evidence>
<evidence type="ECO:0000256" key="1">
    <source>
        <dbReference type="ARBA" id="ARBA00001798"/>
    </source>
</evidence>
<feature type="domain" description="RING-type" evidence="10">
    <location>
        <begin position="1"/>
        <end position="195"/>
    </location>
</feature>
<dbReference type="SMART" id="SM00647">
    <property type="entry name" value="IBR"/>
    <property type="match status" value="2"/>
</dbReference>
<feature type="region of interest" description="Disordered" evidence="9">
    <location>
        <begin position="386"/>
        <end position="433"/>
    </location>
</feature>
<keyword evidence="3" id="KW-0808">Transferase</keyword>
<protein>
    <recommendedName>
        <fullName evidence="2">RBR-type E3 ubiquitin transferase</fullName>
        <ecNumber evidence="2">2.3.2.31</ecNumber>
    </recommendedName>
</protein>
<evidence type="ECO:0000256" key="3">
    <source>
        <dbReference type="ARBA" id="ARBA00022679"/>
    </source>
</evidence>
<keyword evidence="12" id="KW-1185">Reference proteome</keyword>
<feature type="compositionally biased region" description="Basic and acidic residues" evidence="9">
    <location>
        <begin position="300"/>
        <end position="332"/>
    </location>
</feature>
<gene>
    <name evidence="11" type="ORF">KUTeg_000406</name>
</gene>
<proteinExistence type="predicted"/>
<dbReference type="PROSITE" id="PS51873">
    <property type="entry name" value="TRIAD"/>
    <property type="match status" value="1"/>
</dbReference>
<dbReference type="EC" id="2.3.2.31" evidence="2"/>
<dbReference type="CDD" id="cd20350">
    <property type="entry name" value="Rcat_RBR_RNF217"/>
    <property type="match status" value="1"/>
</dbReference>
<evidence type="ECO:0000256" key="9">
    <source>
        <dbReference type="SAM" id="MobiDB-lite"/>
    </source>
</evidence>
<dbReference type="InterPro" id="IPR044066">
    <property type="entry name" value="TRIAD_supradom"/>
</dbReference>
<name>A0ABQ9FXH0_TEGGR</name>
<dbReference type="Pfam" id="PF01485">
    <property type="entry name" value="IBR"/>
    <property type="match status" value="1"/>
</dbReference>
<keyword evidence="6" id="KW-0863">Zinc-finger</keyword>
<sequence length="573" mass="65158">MQINTGNVQLRCPSSECNIYIHRDEILARLPTETKEKYYRFLVDANNDPNVKTCPRCSYIHKLEKPITSKQKTKKLRKKNKKKPDMSNCVVCPDCKLQWCFPCQAPWHGNATCKEFRKGDKLLRTWAQEYRYGQNNAQKCPHCKVYIEKKGGCDHMVCIHCGTSFCYRCGERYMSLKFLGNHTSRLSPFGCRYNFLPEPYGGYRYYKFRQRRKWIKRHRKLWPELQKRPSIIAREISTNTAEQGEKLPTLGIIKAELVSSSQESSDDSNSVSEEDVIAIGIQGEGSQKVEVLVHAQDQQGHSEEGQGHGKNLGKIEIKGQTENTDEKQGKLESDFKDQIQVTSESGGKVHLRKMKQKMNTSPVVMHVRTTNRTEAKNITVNQSELLLQKGSVSSRETTPDLDKGDSSKSKTNPDSSEHDASINDTDKKEKHKNELEDSGFVIEEGNAETKGCFVRIFGKKLPVVWEKEKEGEKIIEKEAKHQKENGMSTLEKVSVDGSLKRKKSSKSIKNQPDIVSCALIAEHKQKKILSLGKETIDDEVLSHGMSHGESCDKEEQSDPYYGLISADTFETPL</sequence>
<keyword evidence="4" id="KW-0479">Metal-binding</keyword>
<evidence type="ECO:0000256" key="6">
    <source>
        <dbReference type="ARBA" id="ARBA00022771"/>
    </source>
</evidence>
<reference evidence="11 12" key="1">
    <citation type="submission" date="2022-12" db="EMBL/GenBank/DDBJ databases">
        <title>Chromosome-level genome of Tegillarca granosa.</title>
        <authorList>
            <person name="Kim J."/>
        </authorList>
    </citation>
    <scope>NUCLEOTIDE SEQUENCE [LARGE SCALE GENOMIC DNA]</scope>
    <source>
        <strain evidence="11">Teg-2019</strain>
        <tissue evidence="11">Adductor muscle</tissue>
    </source>
</reference>